<gene>
    <name evidence="1" type="ORF">MEDL_13364</name>
</gene>
<evidence type="ECO:0000313" key="1">
    <source>
        <dbReference type="EMBL" id="CAG2198630.1"/>
    </source>
</evidence>
<accession>A0A8S3QW79</accession>
<evidence type="ECO:0000313" key="2">
    <source>
        <dbReference type="Proteomes" id="UP000683360"/>
    </source>
</evidence>
<dbReference type="Proteomes" id="UP000683360">
    <property type="component" value="Unassembled WGS sequence"/>
</dbReference>
<keyword evidence="2" id="KW-1185">Reference proteome</keyword>
<organism evidence="1 2">
    <name type="scientific">Mytilus edulis</name>
    <name type="common">Blue mussel</name>
    <dbReference type="NCBI Taxonomy" id="6550"/>
    <lineage>
        <taxon>Eukaryota</taxon>
        <taxon>Metazoa</taxon>
        <taxon>Spiralia</taxon>
        <taxon>Lophotrochozoa</taxon>
        <taxon>Mollusca</taxon>
        <taxon>Bivalvia</taxon>
        <taxon>Autobranchia</taxon>
        <taxon>Pteriomorphia</taxon>
        <taxon>Mytilida</taxon>
        <taxon>Mytiloidea</taxon>
        <taxon>Mytilidae</taxon>
        <taxon>Mytilinae</taxon>
        <taxon>Mytilus</taxon>
    </lineage>
</organism>
<sequence length="166" mass="18628">MELEKVKCSSSDVVLLIYDPDDGNTCELIRDKLTDNNILCYGLSDTPGEQMLQVYRNLAPVVKKAVFLFSHSSARNKGLHISAAGFFYAGFGETGRWFYCGCVLTNIRQKGLPLATHAARYPTCRYVRSNLTDDEITEVIADFKVTDKKSKIAEAVKEKFQDLDTE</sequence>
<dbReference type="SMART" id="SM00238">
    <property type="entry name" value="BIR"/>
    <property type="match status" value="1"/>
</dbReference>
<protein>
    <submittedName>
        <fullName evidence="1">Uncharacterized protein</fullName>
    </submittedName>
</protein>
<dbReference type="AlphaFoldDB" id="A0A8S3QW79"/>
<dbReference type="Pfam" id="PF00653">
    <property type="entry name" value="BIR"/>
    <property type="match status" value="1"/>
</dbReference>
<dbReference type="InterPro" id="IPR001370">
    <property type="entry name" value="BIR_rpt"/>
</dbReference>
<dbReference type="EMBL" id="CAJPWZ010000690">
    <property type="protein sequence ID" value="CAG2198630.1"/>
    <property type="molecule type" value="Genomic_DNA"/>
</dbReference>
<dbReference type="OrthoDB" id="6063402at2759"/>
<reference evidence="1" key="1">
    <citation type="submission" date="2021-03" db="EMBL/GenBank/DDBJ databases">
        <authorList>
            <person name="Bekaert M."/>
        </authorList>
    </citation>
    <scope>NUCLEOTIDE SEQUENCE</scope>
</reference>
<name>A0A8S3QW79_MYTED</name>
<dbReference type="Gene3D" id="1.10.1170.10">
    <property type="entry name" value="Inhibitor Of Apoptosis Protein (2mihbC-IAP-1), Chain A"/>
    <property type="match status" value="1"/>
</dbReference>
<proteinExistence type="predicted"/>
<dbReference type="PROSITE" id="PS50143">
    <property type="entry name" value="BIR_REPEAT_2"/>
    <property type="match status" value="1"/>
</dbReference>
<comment type="caution">
    <text evidence="1">The sequence shown here is derived from an EMBL/GenBank/DDBJ whole genome shotgun (WGS) entry which is preliminary data.</text>
</comment>
<dbReference type="SUPFAM" id="SSF57924">
    <property type="entry name" value="Inhibitor of apoptosis (IAP) repeat"/>
    <property type="match status" value="1"/>
</dbReference>